<protein>
    <recommendedName>
        <fullName evidence="5">IST1-like protein</fullName>
    </recommendedName>
</protein>
<reference evidence="3 4" key="1">
    <citation type="journal article" date="2020" name="BMC Genomics">
        <title>Intraspecific diversification of the crop wild relative Brassica cretica Lam. using demographic model selection.</title>
        <authorList>
            <person name="Kioukis A."/>
            <person name="Michalopoulou V.A."/>
            <person name="Briers L."/>
            <person name="Pirintsos S."/>
            <person name="Studholme D.J."/>
            <person name="Pavlidis P."/>
            <person name="Sarris P.F."/>
        </authorList>
    </citation>
    <scope>NUCLEOTIDE SEQUENCE [LARGE SCALE GENOMIC DNA]</scope>
    <source>
        <strain evidence="4">cv. PFS-1207/04</strain>
    </source>
</reference>
<dbReference type="InterPro" id="IPR042277">
    <property type="entry name" value="IST1-like"/>
</dbReference>
<keyword evidence="4" id="KW-1185">Reference proteome</keyword>
<dbReference type="EMBL" id="QGKV02001556">
    <property type="protein sequence ID" value="KAF3517429.1"/>
    <property type="molecule type" value="Genomic_DNA"/>
</dbReference>
<feature type="compositionally biased region" description="Basic and acidic residues" evidence="2">
    <location>
        <begin position="201"/>
        <end position="211"/>
    </location>
</feature>
<dbReference type="PANTHER" id="PTHR12161:SF49">
    <property type="entry name" value="IST1-LIKE PROTEIN"/>
    <property type="match status" value="1"/>
</dbReference>
<dbReference type="Pfam" id="PF03398">
    <property type="entry name" value="Ist1"/>
    <property type="match status" value="1"/>
</dbReference>
<sequence length="305" mass="35666">MKIFLRCFKPKFYKKCKSATSYMKIRLEIVRKRRIAMIKFLKMDIVEFLKNGLDYDAYRRAEVLLEELRIISCYDILERFCDCISENLSLMLKKRECPEECREAVSSLIYAAAWVPDVPELKDHRAVFIRRFGNFSASSVNHELVDKTELRRRPSRELRIQTVKDIAKEFSIDWDPTALNLLLLRQTSALQIEDKVETGADDPKIERKKSIVNDQSENESVLSQAWTRDSLSNRSLNTKPGARNDEETQEEKKSTDQENSRLLKPQCSENEASSTRKNDRTSSFQRPKLLDYDDVVARLAALRRR</sequence>
<dbReference type="PANTHER" id="PTHR12161">
    <property type="entry name" value="IST1 FAMILY MEMBER"/>
    <property type="match status" value="1"/>
</dbReference>
<name>A0ABQ7ATY3_BRACR</name>
<feature type="compositionally biased region" description="Polar residues" evidence="2">
    <location>
        <begin position="212"/>
        <end position="238"/>
    </location>
</feature>
<evidence type="ECO:0008006" key="5">
    <source>
        <dbReference type="Google" id="ProtNLM"/>
    </source>
</evidence>
<evidence type="ECO:0000256" key="2">
    <source>
        <dbReference type="SAM" id="MobiDB-lite"/>
    </source>
</evidence>
<gene>
    <name evidence="3" type="ORF">DY000_02059362</name>
</gene>
<evidence type="ECO:0000256" key="1">
    <source>
        <dbReference type="ARBA" id="ARBA00005536"/>
    </source>
</evidence>
<dbReference type="Gene3D" id="1.20.1260.60">
    <property type="entry name" value="Vacuolar protein sorting-associated protein Ist1"/>
    <property type="match status" value="1"/>
</dbReference>
<evidence type="ECO:0000313" key="4">
    <source>
        <dbReference type="Proteomes" id="UP000266723"/>
    </source>
</evidence>
<accession>A0ABQ7ATY3</accession>
<comment type="similarity">
    <text evidence="1">Belongs to the IST1 family.</text>
</comment>
<evidence type="ECO:0000313" key="3">
    <source>
        <dbReference type="EMBL" id="KAF3517429.1"/>
    </source>
</evidence>
<organism evidence="3 4">
    <name type="scientific">Brassica cretica</name>
    <name type="common">Mustard</name>
    <dbReference type="NCBI Taxonomy" id="69181"/>
    <lineage>
        <taxon>Eukaryota</taxon>
        <taxon>Viridiplantae</taxon>
        <taxon>Streptophyta</taxon>
        <taxon>Embryophyta</taxon>
        <taxon>Tracheophyta</taxon>
        <taxon>Spermatophyta</taxon>
        <taxon>Magnoliopsida</taxon>
        <taxon>eudicotyledons</taxon>
        <taxon>Gunneridae</taxon>
        <taxon>Pentapetalae</taxon>
        <taxon>rosids</taxon>
        <taxon>malvids</taxon>
        <taxon>Brassicales</taxon>
        <taxon>Brassicaceae</taxon>
        <taxon>Brassiceae</taxon>
        <taxon>Brassica</taxon>
    </lineage>
</organism>
<dbReference type="InterPro" id="IPR005061">
    <property type="entry name" value="Ist1"/>
</dbReference>
<dbReference type="Proteomes" id="UP000266723">
    <property type="component" value="Unassembled WGS sequence"/>
</dbReference>
<proteinExistence type="inferred from homology"/>
<feature type="region of interest" description="Disordered" evidence="2">
    <location>
        <begin position="201"/>
        <end position="290"/>
    </location>
</feature>
<feature type="compositionally biased region" description="Basic and acidic residues" evidence="2">
    <location>
        <begin position="242"/>
        <end position="261"/>
    </location>
</feature>
<comment type="caution">
    <text evidence="3">The sequence shown here is derived from an EMBL/GenBank/DDBJ whole genome shotgun (WGS) entry which is preliminary data.</text>
</comment>